<feature type="transmembrane region" description="Helical" evidence="1">
    <location>
        <begin position="82"/>
        <end position="99"/>
    </location>
</feature>
<evidence type="ECO:0000313" key="3">
    <source>
        <dbReference type="Proteomes" id="UP000274131"/>
    </source>
</evidence>
<evidence type="ECO:0000313" key="4">
    <source>
        <dbReference type="WBParaSite" id="EVEC_0001317001-mRNA-1"/>
    </source>
</evidence>
<proteinExistence type="predicted"/>
<accession>A0A0N4VQ78</accession>
<keyword evidence="3" id="KW-1185">Reference proteome</keyword>
<name>A0A0N4VQ78_ENTVE</name>
<feature type="transmembrane region" description="Helical" evidence="1">
    <location>
        <begin position="47"/>
        <end position="70"/>
    </location>
</feature>
<gene>
    <name evidence="2" type="ORF">EVEC_LOCUS12324</name>
</gene>
<organism evidence="4">
    <name type="scientific">Enterobius vermicularis</name>
    <name type="common">Human pinworm</name>
    <dbReference type="NCBI Taxonomy" id="51028"/>
    <lineage>
        <taxon>Eukaryota</taxon>
        <taxon>Metazoa</taxon>
        <taxon>Ecdysozoa</taxon>
        <taxon>Nematoda</taxon>
        <taxon>Chromadorea</taxon>
        <taxon>Rhabditida</taxon>
        <taxon>Spirurina</taxon>
        <taxon>Oxyuridomorpha</taxon>
        <taxon>Oxyuroidea</taxon>
        <taxon>Oxyuridae</taxon>
        <taxon>Enterobius</taxon>
    </lineage>
</organism>
<dbReference type="AlphaFoldDB" id="A0A0N4VQ78"/>
<dbReference type="EMBL" id="UXUI01014161">
    <property type="protein sequence ID" value="VDD97573.1"/>
    <property type="molecule type" value="Genomic_DNA"/>
</dbReference>
<dbReference type="STRING" id="51028.A0A0N4VQ78"/>
<keyword evidence="1" id="KW-1133">Transmembrane helix</keyword>
<protein>
    <submittedName>
        <fullName evidence="2 4">Uncharacterized protein</fullName>
    </submittedName>
</protein>
<evidence type="ECO:0000256" key="1">
    <source>
        <dbReference type="SAM" id="Phobius"/>
    </source>
</evidence>
<reference evidence="4" key="1">
    <citation type="submission" date="2017-02" db="UniProtKB">
        <authorList>
            <consortium name="WormBaseParasite"/>
        </authorList>
    </citation>
    <scope>IDENTIFICATION</scope>
</reference>
<dbReference type="OrthoDB" id="5876344at2759"/>
<evidence type="ECO:0000313" key="2">
    <source>
        <dbReference type="EMBL" id="VDD97573.1"/>
    </source>
</evidence>
<reference evidence="2 3" key="2">
    <citation type="submission" date="2018-10" db="EMBL/GenBank/DDBJ databases">
        <authorList>
            <consortium name="Pathogen Informatics"/>
        </authorList>
    </citation>
    <scope>NUCLEOTIDE SEQUENCE [LARGE SCALE GENOMIC DNA]</scope>
</reference>
<dbReference type="WBParaSite" id="EVEC_0001317001-mRNA-1">
    <property type="protein sequence ID" value="EVEC_0001317001-mRNA-1"/>
    <property type="gene ID" value="EVEC_0001317001"/>
</dbReference>
<sequence length="121" mass="14111">MLKHSSVQICIRIQSNCIRRIHGGLGISARECCSNDTSLCLQVRRNLHFTLMIINTFCVVVCICLIPFAVWMRLKPKELRSWALVEVILLGAAILYSVFDERRTIYYDFLFAFFWFLLEST</sequence>
<dbReference type="Proteomes" id="UP000274131">
    <property type="component" value="Unassembled WGS sequence"/>
</dbReference>
<keyword evidence="1" id="KW-0472">Membrane</keyword>
<keyword evidence="1" id="KW-0812">Transmembrane</keyword>